<sequence>MMNSVDIPDQDYFQKIHMIKKMLKLMPFMKQSINESDEKHKQHRERKEKEILENYRHERPKIQQLFSDVKRSLANVSEAEWAALPEVGDARNRKQRNQRAEKFTPLPDSVFSKNLGGKIVNAIDPSSGLASMVPGVFTQSRDLYLRKSGQARNTLMDVKLSQVSDSVTGHTIVDPKGYLTDLQTSDIRRRN</sequence>
<feature type="domain" description="PRP1 splicing factor N-terminal" evidence="1">
    <location>
        <begin position="37"/>
        <end position="93"/>
    </location>
</feature>
<dbReference type="InterPro" id="IPR010491">
    <property type="entry name" value="PRP1_N"/>
</dbReference>
<organism evidence="2 3">
    <name type="scientific">Clunio marinus</name>
    <dbReference type="NCBI Taxonomy" id="568069"/>
    <lineage>
        <taxon>Eukaryota</taxon>
        <taxon>Metazoa</taxon>
        <taxon>Ecdysozoa</taxon>
        <taxon>Arthropoda</taxon>
        <taxon>Hexapoda</taxon>
        <taxon>Insecta</taxon>
        <taxon>Pterygota</taxon>
        <taxon>Neoptera</taxon>
        <taxon>Endopterygota</taxon>
        <taxon>Diptera</taxon>
        <taxon>Nematocera</taxon>
        <taxon>Chironomoidea</taxon>
        <taxon>Chironomidae</taxon>
        <taxon>Clunio</taxon>
    </lineage>
</organism>
<dbReference type="AlphaFoldDB" id="A0A1J1HP80"/>
<evidence type="ECO:0000313" key="2">
    <source>
        <dbReference type="EMBL" id="CRK89861.1"/>
    </source>
</evidence>
<accession>A0A1J1HP80</accession>
<proteinExistence type="predicted"/>
<dbReference type="GO" id="GO:0000398">
    <property type="term" value="P:mRNA splicing, via spliceosome"/>
    <property type="evidence" value="ECO:0007669"/>
    <property type="project" value="InterPro"/>
</dbReference>
<dbReference type="STRING" id="568069.A0A1J1HP80"/>
<protein>
    <submittedName>
        <fullName evidence="2">CLUMA_CG003466, isoform A</fullName>
    </submittedName>
</protein>
<evidence type="ECO:0000313" key="3">
    <source>
        <dbReference type="Proteomes" id="UP000183832"/>
    </source>
</evidence>
<gene>
    <name evidence="2" type="ORF">CLUMA_CG003466</name>
</gene>
<dbReference type="Pfam" id="PF06424">
    <property type="entry name" value="PRP1_N"/>
    <property type="match status" value="1"/>
</dbReference>
<dbReference type="OrthoDB" id="440128at2759"/>
<reference evidence="2 3" key="1">
    <citation type="submission" date="2015-04" db="EMBL/GenBank/DDBJ databases">
        <authorList>
            <person name="Syromyatnikov M.Y."/>
            <person name="Popov V.N."/>
        </authorList>
    </citation>
    <scope>NUCLEOTIDE SEQUENCE [LARGE SCALE GENOMIC DNA]</scope>
</reference>
<dbReference type="Proteomes" id="UP000183832">
    <property type="component" value="Unassembled WGS sequence"/>
</dbReference>
<dbReference type="EMBL" id="CVRI01000014">
    <property type="protein sequence ID" value="CRK89861.1"/>
    <property type="molecule type" value="Genomic_DNA"/>
</dbReference>
<name>A0A1J1HP80_9DIPT</name>
<evidence type="ECO:0000259" key="1">
    <source>
        <dbReference type="Pfam" id="PF06424"/>
    </source>
</evidence>
<keyword evidence="3" id="KW-1185">Reference proteome</keyword>